<name>A0ABS9ERU8_9BACT</name>
<keyword evidence="4" id="KW-0597">Phosphoprotein</keyword>
<evidence type="ECO:0000256" key="4">
    <source>
        <dbReference type="ARBA" id="ARBA00022553"/>
    </source>
</evidence>
<dbReference type="SUPFAM" id="SSF47384">
    <property type="entry name" value="Homodimeric domain of signal transducing histidine kinase"/>
    <property type="match status" value="1"/>
</dbReference>
<gene>
    <name evidence="13" type="ORF">L2W38_06945</name>
</gene>
<evidence type="ECO:0000313" key="13">
    <source>
        <dbReference type="EMBL" id="MCF4142548.1"/>
    </source>
</evidence>
<evidence type="ECO:0000256" key="3">
    <source>
        <dbReference type="ARBA" id="ARBA00012438"/>
    </source>
</evidence>
<dbReference type="SUPFAM" id="SSF55874">
    <property type="entry name" value="ATPase domain of HSP90 chaperone/DNA topoisomerase II/histidine kinase"/>
    <property type="match status" value="1"/>
</dbReference>
<dbReference type="GO" id="GO:0005524">
    <property type="term" value="F:ATP binding"/>
    <property type="evidence" value="ECO:0007669"/>
    <property type="project" value="UniProtKB-KW"/>
</dbReference>
<dbReference type="InterPro" id="IPR005467">
    <property type="entry name" value="His_kinase_dom"/>
</dbReference>
<evidence type="ECO:0000256" key="8">
    <source>
        <dbReference type="ARBA" id="ARBA00022840"/>
    </source>
</evidence>
<dbReference type="PROSITE" id="PS50109">
    <property type="entry name" value="HIS_KIN"/>
    <property type="match status" value="1"/>
</dbReference>
<keyword evidence="10" id="KW-0472">Membrane</keyword>
<dbReference type="Pfam" id="PF00512">
    <property type="entry name" value="HisKA"/>
    <property type="match status" value="1"/>
</dbReference>
<evidence type="ECO:0000256" key="2">
    <source>
        <dbReference type="ARBA" id="ARBA00004370"/>
    </source>
</evidence>
<dbReference type="InterPro" id="IPR003661">
    <property type="entry name" value="HisK_dim/P_dom"/>
</dbReference>
<proteinExistence type="predicted"/>
<comment type="catalytic activity">
    <reaction evidence="1">
        <text>ATP + protein L-histidine = ADP + protein N-phospho-L-histidine.</text>
        <dbReference type="EC" id="2.7.13.3"/>
    </reaction>
</comment>
<feature type="domain" description="Histidine kinase" evidence="11">
    <location>
        <begin position="211"/>
        <end position="416"/>
    </location>
</feature>
<dbReference type="InterPro" id="IPR003660">
    <property type="entry name" value="HAMP_dom"/>
</dbReference>
<feature type="transmembrane region" description="Helical" evidence="10">
    <location>
        <begin position="118"/>
        <end position="140"/>
    </location>
</feature>
<dbReference type="SMART" id="SM00388">
    <property type="entry name" value="HisKA"/>
    <property type="match status" value="1"/>
</dbReference>
<keyword evidence="7" id="KW-0418">Kinase</keyword>
<dbReference type="InterPro" id="IPR036097">
    <property type="entry name" value="HisK_dim/P_sf"/>
</dbReference>
<evidence type="ECO:0000259" key="11">
    <source>
        <dbReference type="PROSITE" id="PS50109"/>
    </source>
</evidence>
<keyword evidence="14" id="KW-1185">Reference proteome</keyword>
<comment type="caution">
    <text evidence="13">The sequence shown here is derived from an EMBL/GenBank/DDBJ whole genome shotgun (WGS) entry which is preliminary data.</text>
</comment>
<evidence type="ECO:0000259" key="12">
    <source>
        <dbReference type="PROSITE" id="PS50885"/>
    </source>
</evidence>
<feature type="transmembrane region" description="Helical" evidence="10">
    <location>
        <begin position="20"/>
        <end position="40"/>
    </location>
</feature>
<keyword evidence="9" id="KW-0902">Two-component regulatory system</keyword>
<organism evidence="13 14">
    <name type="scientific">Dethiosulfovibrio marinus</name>
    <dbReference type="NCBI Taxonomy" id="133532"/>
    <lineage>
        <taxon>Bacteria</taxon>
        <taxon>Thermotogati</taxon>
        <taxon>Synergistota</taxon>
        <taxon>Synergistia</taxon>
        <taxon>Synergistales</taxon>
        <taxon>Dethiosulfovibrionaceae</taxon>
        <taxon>Dethiosulfovibrio</taxon>
    </lineage>
</organism>
<evidence type="ECO:0000256" key="7">
    <source>
        <dbReference type="ARBA" id="ARBA00022777"/>
    </source>
</evidence>
<dbReference type="CDD" id="cd06225">
    <property type="entry name" value="HAMP"/>
    <property type="match status" value="1"/>
</dbReference>
<keyword evidence="6" id="KW-0547">Nucleotide-binding</keyword>
<dbReference type="InterPro" id="IPR004358">
    <property type="entry name" value="Sig_transdc_His_kin-like_C"/>
</dbReference>
<keyword evidence="10" id="KW-0812">Transmembrane</keyword>
<evidence type="ECO:0000256" key="10">
    <source>
        <dbReference type="SAM" id="Phobius"/>
    </source>
</evidence>
<comment type="subcellular location">
    <subcellularLocation>
        <location evidence="2">Membrane</location>
    </subcellularLocation>
</comment>
<accession>A0ABS9ERU8</accession>
<dbReference type="PANTHER" id="PTHR43065">
    <property type="entry name" value="SENSOR HISTIDINE KINASE"/>
    <property type="match status" value="1"/>
</dbReference>
<dbReference type="Gene3D" id="1.10.287.130">
    <property type="match status" value="1"/>
</dbReference>
<evidence type="ECO:0000256" key="6">
    <source>
        <dbReference type="ARBA" id="ARBA00022741"/>
    </source>
</evidence>
<dbReference type="Gene3D" id="3.30.565.10">
    <property type="entry name" value="Histidine kinase-like ATPase, C-terminal domain"/>
    <property type="match status" value="1"/>
</dbReference>
<dbReference type="CDD" id="cd00082">
    <property type="entry name" value="HisKA"/>
    <property type="match status" value="1"/>
</dbReference>
<dbReference type="RefSeq" id="WP_236099272.1">
    <property type="nucleotide sequence ID" value="NZ_JAKGUD010000006.1"/>
</dbReference>
<dbReference type="EC" id="2.7.13.3" evidence="3"/>
<dbReference type="Pfam" id="PF00672">
    <property type="entry name" value="HAMP"/>
    <property type="match status" value="1"/>
</dbReference>
<dbReference type="InterPro" id="IPR003594">
    <property type="entry name" value="HATPase_dom"/>
</dbReference>
<dbReference type="SMART" id="SM00304">
    <property type="entry name" value="HAMP"/>
    <property type="match status" value="1"/>
</dbReference>
<dbReference type="SUPFAM" id="SSF158472">
    <property type="entry name" value="HAMP domain-like"/>
    <property type="match status" value="1"/>
</dbReference>
<dbReference type="PRINTS" id="PR00344">
    <property type="entry name" value="BCTRLSENSOR"/>
</dbReference>
<keyword evidence="10" id="KW-1133">Transmembrane helix</keyword>
<evidence type="ECO:0000256" key="9">
    <source>
        <dbReference type="ARBA" id="ARBA00023012"/>
    </source>
</evidence>
<keyword evidence="5" id="KW-0808">Transferase</keyword>
<dbReference type="Pfam" id="PF02518">
    <property type="entry name" value="HATPase_c"/>
    <property type="match status" value="1"/>
</dbReference>
<feature type="domain" description="HAMP" evidence="12">
    <location>
        <begin position="138"/>
        <end position="191"/>
    </location>
</feature>
<reference evidence="13 14" key="1">
    <citation type="submission" date="2022-01" db="EMBL/GenBank/DDBJ databases">
        <title>Dethiosulfovibrio faecalis sp. nov., a novel proteolytic, non-sulfur-reducing bacterium isolated from a marine aquaculture solid waste bioreactor.</title>
        <authorList>
            <person name="Grabowski S."/>
            <person name="Apolinario E."/>
            <person name="Schneider N."/>
            <person name="Marshall C.W."/>
            <person name="Sowers K.R."/>
        </authorList>
    </citation>
    <scope>NUCLEOTIDE SEQUENCE [LARGE SCALE GENOMIC DNA]</scope>
    <source>
        <strain evidence="13 14">DSM 12537</strain>
    </source>
</reference>
<dbReference type="PANTHER" id="PTHR43065:SF10">
    <property type="entry name" value="PEROXIDE STRESS-ACTIVATED HISTIDINE KINASE MAK3"/>
    <property type="match status" value="1"/>
</dbReference>
<evidence type="ECO:0000256" key="1">
    <source>
        <dbReference type="ARBA" id="ARBA00000085"/>
    </source>
</evidence>
<dbReference type="EMBL" id="JAKGUD010000006">
    <property type="protein sequence ID" value="MCF4142548.1"/>
    <property type="molecule type" value="Genomic_DNA"/>
</dbReference>
<dbReference type="Gene3D" id="6.10.340.10">
    <property type="match status" value="1"/>
</dbReference>
<sequence length="425" mass="47062">MVDPGSQAMIAPDLETRVKAVVTGLTFCLTLVLITMSLSIDFHETYLSEQGKIDELSSRSSDLTSRQVMEIIDREGEAWRITSEGDGTSVTTSDGASWKVSLNGKHVLTSILHRRRHLLVAGMICLLLSAEMAVFLAYWLTRPLKRLAWGCAKVGRGDLSDLPVERSGSYELEILQEAFNAMVRGLRERQSLERRISRMERLAALGQVVAGVSHEIKNPLAAMRIHLDLLSESRNGEEKDEESLKVLSSELDRLNRVVTQLLSFARPTPTVPGPIDPSELFRWCHSMVKVRLSRKSIGWHETVDDGTELWGDRGQMQQLLLNLVLNGIEAMDGEGDLYVSCSSSDDGTSISVEDTGDGVPDRVAERIFDPFVTSKPDGTGLGLSIVYRIVEDHRGIMDLKTSPDGTRLDLWFPGPTEKGNEEDGI</sequence>
<keyword evidence="8 13" id="KW-0067">ATP-binding</keyword>
<protein>
    <recommendedName>
        <fullName evidence="3">histidine kinase</fullName>
        <ecNumber evidence="3">2.7.13.3</ecNumber>
    </recommendedName>
</protein>
<dbReference type="SMART" id="SM00387">
    <property type="entry name" value="HATPase_c"/>
    <property type="match status" value="1"/>
</dbReference>
<evidence type="ECO:0000313" key="14">
    <source>
        <dbReference type="Proteomes" id="UP001200430"/>
    </source>
</evidence>
<evidence type="ECO:0000256" key="5">
    <source>
        <dbReference type="ARBA" id="ARBA00022679"/>
    </source>
</evidence>
<dbReference type="InterPro" id="IPR036890">
    <property type="entry name" value="HATPase_C_sf"/>
</dbReference>
<dbReference type="Proteomes" id="UP001200430">
    <property type="component" value="Unassembled WGS sequence"/>
</dbReference>
<dbReference type="PROSITE" id="PS50885">
    <property type="entry name" value="HAMP"/>
    <property type="match status" value="1"/>
</dbReference>